<evidence type="ECO:0000313" key="3">
    <source>
        <dbReference type="Proteomes" id="UP000237819"/>
    </source>
</evidence>
<reference evidence="2 3" key="1">
    <citation type="submission" date="2018-02" db="EMBL/GenBank/DDBJ databases">
        <title>Comparative genomes isolates from brazilian mangrove.</title>
        <authorList>
            <person name="Araujo J.E."/>
            <person name="Taketani R.G."/>
            <person name="Silva M.C.P."/>
            <person name="Loureco M.V."/>
            <person name="Andreote F.D."/>
        </authorList>
    </citation>
    <scope>NUCLEOTIDE SEQUENCE [LARGE SCALE GENOMIC DNA]</scope>
    <source>
        <strain evidence="2 3">Nap-Phe MGV</strain>
    </source>
</reference>
<name>A0A2S8GF94_9BACT</name>
<evidence type="ECO:0000313" key="2">
    <source>
        <dbReference type="EMBL" id="PQO43109.1"/>
    </source>
</evidence>
<sequence length="161" mass="17286">MNAQARREVRERIERFLRSYPYLTEICGTVIMALVGGVSGFCVGVCQHDLLAGLFFSALLAAIGAFAGWTAASLVLFCLFLLLAICIPKARWILPIAAGIASAWMIGWAIVGGFDAVAAAFDFLIVFVVTVIACDAGISIAEFISRLVRGKQDAAPRQDEK</sequence>
<feature type="transmembrane region" description="Helical" evidence="1">
    <location>
        <begin position="20"/>
        <end position="41"/>
    </location>
</feature>
<organism evidence="2 3">
    <name type="scientific">Blastopirellula marina</name>
    <dbReference type="NCBI Taxonomy" id="124"/>
    <lineage>
        <taxon>Bacteria</taxon>
        <taxon>Pseudomonadati</taxon>
        <taxon>Planctomycetota</taxon>
        <taxon>Planctomycetia</taxon>
        <taxon>Pirellulales</taxon>
        <taxon>Pirellulaceae</taxon>
        <taxon>Blastopirellula</taxon>
    </lineage>
</organism>
<gene>
    <name evidence="2" type="ORF">C5Y93_25705</name>
</gene>
<keyword evidence="1" id="KW-0472">Membrane</keyword>
<dbReference type="EMBL" id="PUHZ01000024">
    <property type="protein sequence ID" value="PQO43109.1"/>
    <property type="molecule type" value="Genomic_DNA"/>
</dbReference>
<keyword evidence="1" id="KW-0812">Transmembrane</keyword>
<feature type="transmembrane region" description="Helical" evidence="1">
    <location>
        <begin position="53"/>
        <end position="85"/>
    </location>
</feature>
<comment type="caution">
    <text evidence="2">The sequence shown here is derived from an EMBL/GenBank/DDBJ whole genome shotgun (WGS) entry which is preliminary data.</text>
</comment>
<dbReference type="AlphaFoldDB" id="A0A2S8GF94"/>
<protein>
    <submittedName>
        <fullName evidence="2">Uncharacterized protein</fullName>
    </submittedName>
</protein>
<feature type="transmembrane region" description="Helical" evidence="1">
    <location>
        <begin position="117"/>
        <end position="141"/>
    </location>
</feature>
<feature type="transmembrane region" description="Helical" evidence="1">
    <location>
        <begin position="92"/>
        <end position="111"/>
    </location>
</feature>
<keyword evidence="1" id="KW-1133">Transmembrane helix</keyword>
<proteinExistence type="predicted"/>
<evidence type="ECO:0000256" key="1">
    <source>
        <dbReference type="SAM" id="Phobius"/>
    </source>
</evidence>
<accession>A0A2S8GF94</accession>
<dbReference type="Proteomes" id="UP000237819">
    <property type="component" value="Unassembled WGS sequence"/>
</dbReference>